<dbReference type="EMBL" id="AODE01000023">
    <property type="protein sequence ID" value="EUJ28157.1"/>
    <property type="molecule type" value="Genomic_DNA"/>
</dbReference>
<protein>
    <submittedName>
        <fullName evidence="2">Uncharacterized protein</fullName>
    </submittedName>
</protein>
<dbReference type="Proteomes" id="UP000019254">
    <property type="component" value="Unassembled WGS sequence"/>
</dbReference>
<dbReference type="AlphaFoldDB" id="W7BQ27"/>
<comment type="caution">
    <text evidence="2">The sequence shown here is derived from an EMBL/GenBank/DDBJ whole genome shotgun (WGS) entry which is preliminary data.</text>
</comment>
<feature type="region of interest" description="Disordered" evidence="1">
    <location>
        <begin position="70"/>
        <end position="92"/>
    </location>
</feature>
<name>W7BQ27_9LIST</name>
<accession>W7BQ27</accession>
<gene>
    <name evidence="2" type="ORF">PCORN_12662</name>
</gene>
<keyword evidence="3" id="KW-1185">Reference proteome</keyword>
<proteinExistence type="predicted"/>
<evidence type="ECO:0000313" key="2">
    <source>
        <dbReference type="EMBL" id="EUJ28157.1"/>
    </source>
</evidence>
<evidence type="ECO:0000313" key="3">
    <source>
        <dbReference type="Proteomes" id="UP000019254"/>
    </source>
</evidence>
<reference evidence="2 3" key="1">
    <citation type="journal article" date="2014" name="Int. J. Syst. Evol. Microbiol.">
        <title>Listeria floridensis sp. nov., Listeria aquatica sp. nov., Listeria cornellensis sp. nov., Listeria riparia sp. nov. and Listeria grandensis sp. nov., from agricultural and natural environments.</title>
        <authorList>
            <person name="den Bakker H.C."/>
            <person name="Warchocki S."/>
            <person name="Wright E.M."/>
            <person name="Allred A.F."/>
            <person name="Ahlstrom C."/>
            <person name="Manuel C.S."/>
            <person name="Stasiewicz M.J."/>
            <person name="Burrell A."/>
            <person name="Roof S."/>
            <person name="Strawn L."/>
            <person name="Fortes E.D."/>
            <person name="Nightingale K.K."/>
            <person name="Kephart D."/>
            <person name="Wiedmann M."/>
        </authorList>
    </citation>
    <scope>NUCLEOTIDE SEQUENCE [LARGE SCALE GENOMIC DNA]</scope>
    <source>
        <strain evidence="3">FSL F6-969</strain>
    </source>
</reference>
<evidence type="ECO:0000256" key="1">
    <source>
        <dbReference type="SAM" id="MobiDB-lite"/>
    </source>
</evidence>
<sequence length="92" mass="10591">MKSKKNKQNKPPLQQVMTTVVEANMLIRMVRVRLKVALTESTTYLVGLTTIVQKMSSLGSKQPQKLRLPDIEHPSVSPKKRQISKNEVRRFF</sequence>
<organism evidence="2 3">
    <name type="scientific">Listeria cornellensis FSL F6-0969</name>
    <dbReference type="NCBI Taxonomy" id="1265820"/>
    <lineage>
        <taxon>Bacteria</taxon>
        <taxon>Bacillati</taxon>
        <taxon>Bacillota</taxon>
        <taxon>Bacilli</taxon>
        <taxon>Bacillales</taxon>
        <taxon>Listeriaceae</taxon>
        <taxon>Listeria</taxon>
    </lineage>
</organism>